<evidence type="ECO:0000313" key="19">
    <source>
        <dbReference type="Proteomes" id="UP000198556"/>
    </source>
</evidence>
<evidence type="ECO:0000256" key="5">
    <source>
        <dbReference type="ARBA" id="ARBA00022490"/>
    </source>
</evidence>
<dbReference type="Gene3D" id="3.30.1490.100">
    <property type="entry name" value="DNA polymerase, Y-family, little finger domain"/>
    <property type="match status" value="1"/>
</dbReference>
<dbReference type="PANTHER" id="PTHR11076:SF33">
    <property type="entry name" value="DNA POLYMERASE KAPPA"/>
    <property type="match status" value="1"/>
</dbReference>
<comment type="subcellular location">
    <subcellularLocation>
        <location evidence="1 16">Cytoplasm</location>
    </subcellularLocation>
</comment>
<accession>A0A1H9MQM9</accession>
<dbReference type="GO" id="GO:0005829">
    <property type="term" value="C:cytosol"/>
    <property type="evidence" value="ECO:0007669"/>
    <property type="project" value="TreeGrafter"/>
</dbReference>
<dbReference type="STRING" id="137733.SAMN05421767_1297"/>
<dbReference type="AlphaFoldDB" id="A0A1H9MQM9"/>
<protein>
    <recommendedName>
        <fullName evidence="16">DNA polymerase IV</fullName>
        <shortName evidence="16">Pol IV</shortName>
        <ecNumber evidence="16">2.7.7.7</ecNumber>
    </recommendedName>
</protein>
<dbReference type="InterPro" id="IPR022880">
    <property type="entry name" value="DNApol_IV"/>
</dbReference>
<dbReference type="GO" id="GO:0006281">
    <property type="term" value="P:DNA repair"/>
    <property type="evidence" value="ECO:0007669"/>
    <property type="project" value="UniProtKB-UniRule"/>
</dbReference>
<evidence type="ECO:0000256" key="9">
    <source>
        <dbReference type="ARBA" id="ARBA00022723"/>
    </source>
</evidence>
<dbReference type="CDD" id="cd03586">
    <property type="entry name" value="PolY_Pol_IV_kappa"/>
    <property type="match status" value="1"/>
</dbReference>
<dbReference type="GO" id="GO:0000287">
    <property type="term" value="F:magnesium ion binding"/>
    <property type="evidence" value="ECO:0007669"/>
    <property type="project" value="UniProtKB-UniRule"/>
</dbReference>
<keyword evidence="10 16" id="KW-0227">DNA damage</keyword>
<keyword evidence="14 16" id="KW-0234">DNA repair</keyword>
<keyword evidence="4 16" id="KW-0515">Mutator protein</keyword>
<feature type="binding site" evidence="16">
    <location>
        <position position="8"/>
    </location>
    <ligand>
        <name>Mg(2+)</name>
        <dbReference type="ChEBI" id="CHEBI:18420"/>
    </ligand>
</feature>
<keyword evidence="9 16" id="KW-0479">Metal-binding</keyword>
<dbReference type="Pfam" id="PF11799">
    <property type="entry name" value="IMS_C"/>
    <property type="match status" value="1"/>
</dbReference>
<evidence type="ECO:0000256" key="6">
    <source>
        <dbReference type="ARBA" id="ARBA00022679"/>
    </source>
</evidence>
<dbReference type="GO" id="GO:0009432">
    <property type="term" value="P:SOS response"/>
    <property type="evidence" value="ECO:0007669"/>
    <property type="project" value="TreeGrafter"/>
</dbReference>
<dbReference type="FunFam" id="3.40.1170.60:FF:000001">
    <property type="entry name" value="DNA polymerase IV"/>
    <property type="match status" value="1"/>
</dbReference>
<dbReference type="Gene3D" id="1.10.150.20">
    <property type="entry name" value="5' to 3' exonuclease, C-terminal subdomain"/>
    <property type="match status" value="1"/>
</dbReference>
<feature type="domain" description="UmuC" evidence="17">
    <location>
        <begin position="4"/>
        <end position="185"/>
    </location>
</feature>
<dbReference type="GO" id="GO:0003887">
    <property type="term" value="F:DNA-directed DNA polymerase activity"/>
    <property type="evidence" value="ECO:0007669"/>
    <property type="project" value="UniProtKB-UniRule"/>
</dbReference>
<dbReference type="InterPro" id="IPR017961">
    <property type="entry name" value="DNA_pol_Y-fam_little_finger"/>
</dbReference>
<dbReference type="FunFam" id="3.30.1490.100:FF:000004">
    <property type="entry name" value="DNA polymerase IV"/>
    <property type="match status" value="1"/>
</dbReference>
<keyword evidence="6 16" id="KW-0808">Transferase</keyword>
<comment type="function">
    <text evidence="16">Poorly processive, error-prone DNA polymerase involved in untargeted mutagenesis. Copies undamaged DNA at stalled replication forks, which arise in vivo from mismatched or misaligned primer ends. These misaligned primers can be extended by PolIV. Exhibits no 3'-5' exonuclease (proofreading) activity. May be involved in translesional synthesis, in conjunction with the beta clamp from PolIII.</text>
</comment>
<evidence type="ECO:0000259" key="17">
    <source>
        <dbReference type="PROSITE" id="PS50173"/>
    </source>
</evidence>
<dbReference type="RefSeq" id="WP_089747163.1">
    <property type="nucleotide sequence ID" value="NZ_FOGF01000029.1"/>
</dbReference>
<dbReference type="HAMAP" id="MF_01113">
    <property type="entry name" value="DNApol_IV"/>
    <property type="match status" value="1"/>
</dbReference>
<dbReference type="GO" id="GO:0006261">
    <property type="term" value="P:DNA-templated DNA replication"/>
    <property type="evidence" value="ECO:0007669"/>
    <property type="project" value="UniProtKB-UniRule"/>
</dbReference>
<evidence type="ECO:0000256" key="12">
    <source>
        <dbReference type="ARBA" id="ARBA00022932"/>
    </source>
</evidence>
<feature type="binding site" evidence="16">
    <location>
        <position position="103"/>
    </location>
    <ligand>
        <name>Mg(2+)</name>
        <dbReference type="ChEBI" id="CHEBI:18420"/>
    </ligand>
</feature>
<comment type="similarity">
    <text evidence="2 16">Belongs to the DNA polymerase type-Y family.</text>
</comment>
<keyword evidence="19" id="KW-1185">Reference proteome</keyword>
<name>A0A1H9MQM9_9LACT</name>
<dbReference type="NCBIfam" id="NF002677">
    <property type="entry name" value="PRK02406.1"/>
    <property type="match status" value="1"/>
</dbReference>
<dbReference type="PROSITE" id="PS50173">
    <property type="entry name" value="UMUC"/>
    <property type="match status" value="1"/>
</dbReference>
<keyword evidence="12 16" id="KW-0239">DNA-directed DNA polymerase</keyword>
<dbReference type="InterPro" id="IPR036775">
    <property type="entry name" value="DNA_pol_Y-fam_lit_finger_sf"/>
</dbReference>
<comment type="subunit">
    <text evidence="3 16">Monomer.</text>
</comment>
<dbReference type="GO" id="GO:0042276">
    <property type="term" value="P:error-prone translesion synthesis"/>
    <property type="evidence" value="ECO:0007669"/>
    <property type="project" value="TreeGrafter"/>
</dbReference>
<keyword evidence="5 16" id="KW-0963">Cytoplasm</keyword>
<gene>
    <name evidence="16" type="primary">dinB</name>
    <name evidence="18" type="ORF">SAMN05421767_1297</name>
</gene>
<dbReference type="SUPFAM" id="SSF100879">
    <property type="entry name" value="Lesion bypass DNA polymerase (Y-family), little finger domain"/>
    <property type="match status" value="1"/>
</dbReference>
<keyword evidence="8 16" id="KW-0235">DNA replication</keyword>
<proteinExistence type="inferred from homology"/>
<evidence type="ECO:0000256" key="2">
    <source>
        <dbReference type="ARBA" id="ARBA00010945"/>
    </source>
</evidence>
<dbReference type="SUPFAM" id="SSF56672">
    <property type="entry name" value="DNA/RNA polymerases"/>
    <property type="match status" value="1"/>
</dbReference>
<evidence type="ECO:0000256" key="11">
    <source>
        <dbReference type="ARBA" id="ARBA00022842"/>
    </source>
</evidence>
<dbReference type="Proteomes" id="UP000198556">
    <property type="component" value="Unassembled WGS sequence"/>
</dbReference>
<dbReference type="InterPro" id="IPR043502">
    <property type="entry name" value="DNA/RNA_pol_sf"/>
</dbReference>
<feature type="active site" evidence="16">
    <location>
        <position position="104"/>
    </location>
</feature>
<dbReference type="InterPro" id="IPR050116">
    <property type="entry name" value="DNA_polymerase-Y"/>
</dbReference>
<dbReference type="InterPro" id="IPR001126">
    <property type="entry name" value="UmuC"/>
</dbReference>
<dbReference type="OrthoDB" id="9808813at2"/>
<organism evidence="18 19">
    <name type="scientific">Granulicatella balaenopterae</name>
    <dbReference type="NCBI Taxonomy" id="137733"/>
    <lineage>
        <taxon>Bacteria</taxon>
        <taxon>Bacillati</taxon>
        <taxon>Bacillota</taxon>
        <taxon>Bacilli</taxon>
        <taxon>Lactobacillales</taxon>
        <taxon>Carnobacteriaceae</taxon>
        <taxon>Granulicatella</taxon>
    </lineage>
</organism>
<evidence type="ECO:0000256" key="10">
    <source>
        <dbReference type="ARBA" id="ARBA00022763"/>
    </source>
</evidence>
<dbReference type="Pfam" id="PF21999">
    <property type="entry name" value="IMS_HHH_1"/>
    <property type="match status" value="1"/>
</dbReference>
<keyword evidence="13 16" id="KW-0238">DNA-binding</keyword>
<sequence>MRKILHVDMDAFFASVEQRDHPELIGKPVIVGGKARNRGVVSTCSYEARSFGVHSAMSTKEALKLCPKAVVIKPNIDLYRQVSQEVRAIFHRYTDLVEPLSIDEAYLDVTENKLGIKSATLCAQKIQYDIYQQLGLTCSVGVSFNKFLAKIASGYQKPSGITVVDDKDFQGFINHLKIEDFYGVGKVTAEKMRKKEIFTGADLLAVSKQELVQSFGKQGERLYQQVRGLSSDELTIDRQRKSLGKETTFIEDCFSERELVVTLEKYVKWIVDKLEKEGMVCKTVTLKLRNHKFQTTTKSKSLVNYTKDYDTLVRTMDYLFYEAYDEEPIRLVGLSVSNLLPKEQAFKQLSLFD</sequence>
<dbReference type="Gene3D" id="3.30.70.270">
    <property type="match status" value="1"/>
</dbReference>
<dbReference type="Gene3D" id="3.40.1170.60">
    <property type="match status" value="1"/>
</dbReference>
<reference evidence="18 19" key="1">
    <citation type="submission" date="2016-10" db="EMBL/GenBank/DDBJ databases">
        <authorList>
            <person name="de Groot N.N."/>
        </authorList>
    </citation>
    <scope>NUCLEOTIDE SEQUENCE [LARGE SCALE GENOMIC DNA]</scope>
    <source>
        <strain evidence="18 19">DSM 15827</strain>
    </source>
</reference>
<keyword evidence="11 16" id="KW-0460">Magnesium</keyword>
<evidence type="ECO:0000256" key="15">
    <source>
        <dbReference type="ARBA" id="ARBA00049244"/>
    </source>
</evidence>
<dbReference type="PANTHER" id="PTHR11076">
    <property type="entry name" value="DNA REPAIR POLYMERASE UMUC / TRANSFERASE FAMILY MEMBER"/>
    <property type="match status" value="1"/>
</dbReference>
<dbReference type="Pfam" id="PF00817">
    <property type="entry name" value="IMS"/>
    <property type="match status" value="1"/>
</dbReference>
<evidence type="ECO:0000313" key="18">
    <source>
        <dbReference type="EMBL" id="SER25809.1"/>
    </source>
</evidence>
<comment type="cofactor">
    <cofactor evidence="16">
        <name>Mg(2+)</name>
        <dbReference type="ChEBI" id="CHEBI:18420"/>
    </cofactor>
    <text evidence="16">Binds 2 magnesium ions per subunit.</text>
</comment>
<dbReference type="InterPro" id="IPR053848">
    <property type="entry name" value="IMS_HHH_1"/>
</dbReference>
<dbReference type="GO" id="GO:0003684">
    <property type="term" value="F:damaged DNA binding"/>
    <property type="evidence" value="ECO:0007669"/>
    <property type="project" value="InterPro"/>
</dbReference>
<evidence type="ECO:0000256" key="8">
    <source>
        <dbReference type="ARBA" id="ARBA00022705"/>
    </source>
</evidence>
<evidence type="ECO:0000256" key="16">
    <source>
        <dbReference type="HAMAP-Rule" id="MF_01113"/>
    </source>
</evidence>
<evidence type="ECO:0000256" key="13">
    <source>
        <dbReference type="ARBA" id="ARBA00023125"/>
    </source>
</evidence>
<dbReference type="EC" id="2.7.7.7" evidence="16"/>
<dbReference type="InterPro" id="IPR043128">
    <property type="entry name" value="Rev_trsase/Diguanyl_cyclase"/>
</dbReference>
<comment type="catalytic activity">
    <reaction evidence="15 16">
        <text>DNA(n) + a 2'-deoxyribonucleoside 5'-triphosphate = DNA(n+1) + diphosphate</text>
        <dbReference type="Rhea" id="RHEA:22508"/>
        <dbReference type="Rhea" id="RHEA-COMP:17339"/>
        <dbReference type="Rhea" id="RHEA-COMP:17340"/>
        <dbReference type="ChEBI" id="CHEBI:33019"/>
        <dbReference type="ChEBI" id="CHEBI:61560"/>
        <dbReference type="ChEBI" id="CHEBI:173112"/>
        <dbReference type="EC" id="2.7.7.7"/>
    </reaction>
</comment>
<evidence type="ECO:0000256" key="3">
    <source>
        <dbReference type="ARBA" id="ARBA00011245"/>
    </source>
</evidence>
<evidence type="ECO:0000256" key="4">
    <source>
        <dbReference type="ARBA" id="ARBA00022457"/>
    </source>
</evidence>
<evidence type="ECO:0000256" key="7">
    <source>
        <dbReference type="ARBA" id="ARBA00022695"/>
    </source>
</evidence>
<evidence type="ECO:0000256" key="14">
    <source>
        <dbReference type="ARBA" id="ARBA00023204"/>
    </source>
</evidence>
<evidence type="ECO:0000256" key="1">
    <source>
        <dbReference type="ARBA" id="ARBA00004496"/>
    </source>
</evidence>
<dbReference type="EMBL" id="FOGF01000029">
    <property type="protein sequence ID" value="SER25809.1"/>
    <property type="molecule type" value="Genomic_DNA"/>
</dbReference>
<keyword evidence="7 16" id="KW-0548">Nucleotidyltransferase</keyword>
<feature type="site" description="Substrate discrimination" evidence="16">
    <location>
        <position position="13"/>
    </location>
</feature>